<dbReference type="UniPathway" id="UPA00226"/>
<dbReference type="SUPFAM" id="SSF143975">
    <property type="entry name" value="IlvD/EDD N-terminal domain-like"/>
    <property type="match status" value="1"/>
</dbReference>
<evidence type="ECO:0000256" key="6">
    <source>
        <dbReference type="ARBA" id="ARBA00023064"/>
    </source>
</evidence>
<dbReference type="Pfam" id="PF00920">
    <property type="entry name" value="ILVD_EDD_N"/>
    <property type="match status" value="1"/>
</dbReference>
<keyword evidence="3 9" id="KW-0479">Metal-binding</keyword>
<comment type="function">
    <text evidence="9">Catalyzes the dehydration of 6-phospho-D-gluconate to 2-dehydro-3-deoxy-6-phospho-D-gluconate.</text>
</comment>
<comment type="catalytic activity">
    <reaction evidence="9">
        <text>6-phospho-D-gluconate = 2-dehydro-3-deoxy-6-phospho-D-gluconate + H2O</text>
        <dbReference type="Rhea" id="RHEA:17277"/>
        <dbReference type="ChEBI" id="CHEBI:15377"/>
        <dbReference type="ChEBI" id="CHEBI:57569"/>
        <dbReference type="ChEBI" id="CHEBI:58759"/>
        <dbReference type="EC" id="4.2.1.12"/>
    </reaction>
</comment>
<dbReference type="EMBL" id="PGGN01000001">
    <property type="protein sequence ID" value="PSH60159.1"/>
    <property type="molecule type" value="Genomic_DNA"/>
</dbReference>
<gene>
    <name evidence="9" type="primary">edd</name>
    <name evidence="13" type="ORF">CU100_05495</name>
</gene>
<dbReference type="AlphaFoldDB" id="A0A2P7B116"/>
<dbReference type="InterPro" id="IPR000581">
    <property type="entry name" value="ILV_EDD_N"/>
</dbReference>
<dbReference type="PANTHER" id="PTHR43661:SF1">
    <property type="entry name" value="PHOSPHOGLUCONATE DEHYDRATASE"/>
    <property type="match status" value="1"/>
</dbReference>
<comment type="similarity">
    <text evidence="1 9">Belongs to the IlvD/Edd family.</text>
</comment>
<dbReference type="EC" id="4.2.1.12" evidence="9 10"/>
<dbReference type="InterPro" id="IPR056740">
    <property type="entry name" value="ILV_EDD_C"/>
</dbReference>
<evidence type="ECO:0000256" key="9">
    <source>
        <dbReference type="HAMAP-Rule" id="MF_02094"/>
    </source>
</evidence>
<dbReference type="GO" id="GO:0004456">
    <property type="term" value="F:phosphogluconate dehydratase activity"/>
    <property type="evidence" value="ECO:0007669"/>
    <property type="project" value="UniProtKB-UniRule"/>
</dbReference>
<comment type="caution">
    <text evidence="13">The sequence shown here is derived from an EMBL/GenBank/DDBJ whole genome shotgun (WGS) entry which is preliminary data.</text>
</comment>
<dbReference type="FunFam" id="3.50.30.80:FF:000001">
    <property type="entry name" value="Dihydroxy-acid dehydratase"/>
    <property type="match status" value="1"/>
</dbReference>
<dbReference type="GO" id="GO:0005829">
    <property type="term" value="C:cytosol"/>
    <property type="evidence" value="ECO:0007669"/>
    <property type="project" value="TreeGrafter"/>
</dbReference>
<dbReference type="InterPro" id="IPR020558">
    <property type="entry name" value="DiOHA_6PGluconate_deHydtase_CS"/>
</dbReference>
<keyword evidence="2 9" id="KW-0004">4Fe-4S</keyword>
<keyword evidence="5 9" id="KW-0411">Iron-sulfur</keyword>
<evidence type="ECO:0000256" key="3">
    <source>
        <dbReference type="ARBA" id="ARBA00022723"/>
    </source>
</evidence>
<keyword evidence="6 9" id="KW-0311">Gluconate utilization</keyword>
<dbReference type="RefSeq" id="WP_106715474.1">
    <property type="nucleotide sequence ID" value="NZ_JACHXT010000004.1"/>
</dbReference>
<dbReference type="HAMAP" id="MF_02094">
    <property type="entry name" value="Edd"/>
    <property type="match status" value="1"/>
</dbReference>
<evidence type="ECO:0000256" key="4">
    <source>
        <dbReference type="ARBA" id="ARBA00023004"/>
    </source>
</evidence>
<evidence type="ECO:0000259" key="11">
    <source>
        <dbReference type="Pfam" id="PF00920"/>
    </source>
</evidence>
<feature type="domain" description="Dihydroxy-acid/6-phosphogluconate dehydratase N-terminal" evidence="11">
    <location>
        <begin position="69"/>
        <end position="379"/>
    </location>
</feature>
<evidence type="ECO:0000313" key="14">
    <source>
        <dbReference type="Proteomes" id="UP000241158"/>
    </source>
</evidence>
<comment type="cofactor">
    <cofactor evidence="9">
        <name>[4Fe-4S] cluster</name>
        <dbReference type="ChEBI" id="CHEBI:49883"/>
    </cofactor>
    <text evidence="9">Binds 1 [4Fe-4S] cluster.</text>
</comment>
<accession>A0A2P7B116</accession>
<evidence type="ECO:0000313" key="13">
    <source>
        <dbReference type="EMBL" id="PSH60159.1"/>
    </source>
</evidence>
<evidence type="ECO:0000256" key="5">
    <source>
        <dbReference type="ARBA" id="ARBA00023014"/>
    </source>
</evidence>
<keyword evidence="4 9" id="KW-0408">Iron</keyword>
<dbReference type="PROSITE" id="PS00886">
    <property type="entry name" value="ILVD_EDD_1"/>
    <property type="match status" value="1"/>
</dbReference>
<dbReference type="InterPro" id="IPR037237">
    <property type="entry name" value="IlvD/EDD_N"/>
</dbReference>
<dbReference type="NCBIfam" id="TIGR01196">
    <property type="entry name" value="edd"/>
    <property type="match status" value="1"/>
</dbReference>
<keyword evidence="14" id="KW-1185">Reference proteome</keyword>
<feature type="binding site" evidence="9">
    <location>
        <position position="223"/>
    </location>
    <ligand>
        <name>[4Fe-4S] cluster</name>
        <dbReference type="ChEBI" id="CHEBI:49883"/>
    </ligand>
</feature>
<evidence type="ECO:0000259" key="12">
    <source>
        <dbReference type="Pfam" id="PF24877"/>
    </source>
</evidence>
<evidence type="ECO:0000256" key="7">
    <source>
        <dbReference type="ARBA" id="ARBA00023239"/>
    </source>
</evidence>
<evidence type="ECO:0000256" key="2">
    <source>
        <dbReference type="ARBA" id="ARBA00022485"/>
    </source>
</evidence>
<evidence type="ECO:0000256" key="10">
    <source>
        <dbReference type="NCBIfam" id="TIGR01196"/>
    </source>
</evidence>
<dbReference type="Proteomes" id="UP000241158">
    <property type="component" value="Unassembled WGS sequence"/>
</dbReference>
<evidence type="ECO:0000256" key="8">
    <source>
        <dbReference type="ARBA" id="ARBA00023277"/>
    </source>
</evidence>
<protein>
    <recommendedName>
        <fullName evidence="9 10">Phosphogluconate dehydratase</fullName>
        <ecNumber evidence="9 10">4.2.1.12</ecNumber>
    </recommendedName>
</protein>
<feature type="binding site" evidence="9">
    <location>
        <position position="156"/>
    </location>
    <ligand>
        <name>[4Fe-4S] cluster</name>
        <dbReference type="ChEBI" id="CHEBI:49883"/>
    </ligand>
</feature>
<name>A0A2P7B116_9HYPH</name>
<dbReference type="GO" id="GO:0046872">
    <property type="term" value="F:metal ion binding"/>
    <property type="evidence" value="ECO:0007669"/>
    <property type="project" value="UniProtKB-KW"/>
</dbReference>
<keyword evidence="8 9" id="KW-0119">Carbohydrate metabolism</keyword>
<dbReference type="GO" id="GO:0019521">
    <property type="term" value="P:D-gluconate metabolic process"/>
    <property type="evidence" value="ECO:0007669"/>
    <property type="project" value="UniProtKB-KW"/>
</dbReference>
<dbReference type="PROSITE" id="PS00887">
    <property type="entry name" value="ILVD_EDD_2"/>
    <property type="match status" value="1"/>
</dbReference>
<dbReference type="GO" id="GO:0051539">
    <property type="term" value="F:4 iron, 4 sulfur cluster binding"/>
    <property type="evidence" value="ECO:0007669"/>
    <property type="project" value="UniProtKB-UniRule"/>
</dbReference>
<dbReference type="InterPro" id="IPR042096">
    <property type="entry name" value="Dihydro-acid_dehy_C"/>
</dbReference>
<sequence>MTVSQRVSSITQRICEQSRPTRDVYLDHLREAASRKPKRSALACANLAHGFAACSPSDKAALAGDVIANLGIITSYNDMLSAHQPFETYPQLIKAAAKEAGGVAQVAGGVPAMCDGVTQGQPGMELSLFSRDVIAMATAIGLSHDMFDAAVYLGVCDKIVPGLVIGALTFGHLPAVFIPAGPMTTGLPNDEKARTRQLYAEGKVGRDELLESESKSYHGPGTCTFYGTANSNQMLMEIMGLHMPGSSFINPGTPLRDALTREAAKRALAITALGNEYTPVGEMIDERSIVNGVVGLHATGGSTNHTMHLVAMAAAAGIKLTWQDISDLSDIVPLLARVYPNGLADVNHFHAAGGMGYIIRELLDGGLLHEDVKTVWGGTEGLRAYTIEPKLGENGTVVREPVAAESADKKVLSTCKQPFQVTGGLKMLKGNLGTAVIKTSAVKADRHIIEAPALVFDSQAQLQDAFKAGKLDRDFVAVVRFQGPRANGMPELHKLTPALGVLQDRGHKVALVTDGRMSGASGKVPAAIHVTPEALDGGIIGKIRDGDMVRLDAETGTLDVLEDPEVLAARPTPDVDISHNSYGMGRELFTAFRNVVGRADHGASVFGL</sequence>
<dbReference type="InterPro" id="IPR004786">
    <property type="entry name" value="6-phosphgluc_deHydtase"/>
</dbReference>
<organism evidence="13 14">
    <name type="scientific">Phyllobacterium endophyticum</name>
    <dbReference type="NCBI Taxonomy" id="1149773"/>
    <lineage>
        <taxon>Bacteria</taxon>
        <taxon>Pseudomonadati</taxon>
        <taxon>Pseudomonadota</taxon>
        <taxon>Alphaproteobacteria</taxon>
        <taxon>Hyphomicrobiales</taxon>
        <taxon>Phyllobacteriaceae</taxon>
        <taxon>Phyllobacterium</taxon>
    </lineage>
</organism>
<dbReference type="GO" id="GO:0009255">
    <property type="term" value="P:Entner-Doudoroff pathway through 6-phosphogluconate"/>
    <property type="evidence" value="ECO:0007669"/>
    <property type="project" value="UniProtKB-UniRule"/>
</dbReference>
<dbReference type="SUPFAM" id="SSF52016">
    <property type="entry name" value="LeuD/IlvD-like"/>
    <property type="match status" value="1"/>
</dbReference>
<evidence type="ECO:0000256" key="1">
    <source>
        <dbReference type="ARBA" id="ARBA00006486"/>
    </source>
</evidence>
<dbReference type="Gene3D" id="3.50.30.80">
    <property type="entry name" value="IlvD/EDD C-terminal domain-like"/>
    <property type="match status" value="1"/>
</dbReference>
<reference evidence="14" key="1">
    <citation type="submission" date="2017-11" db="EMBL/GenBank/DDBJ databases">
        <authorList>
            <person name="Kuznetsova I."/>
            <person name="Sazanova A."/>
            <person name="Chirak E."/>
            <person name="Safronova V."/>
            <person name="Willems A."/>
        </authorList>
    </citation>
    <scope>NUCLEOTIDE SEQUENCE [LARGE SCALE GENOMIC DNA]</scope>
    <source>
        <strain evidence="14">PEPV15</strain>
    </source>
</reference>
<feature type="domain" description="Dihydroxy-acid/6-phosphogluconate dehydratase C-terminal" evidence="12">
    <location>
        <begin position="410"/>
        <end position="603"/>
    </location>
</feature>
<dbReference type="PANTHER" id="PTHR43661">
    <property type="entry name" value="D-XYLONATE DEHYDRATASE"/>
    <property type="match status" value="1"/>
</dbReference>
<comment type="pathway">
    <text evidence="9">Carbohydrate metabolism; Entner-Doudoroff pathway.</text>
</comment>
<proteinExistence type="inferred from homology"/>
<dbReference type="Pfam" id="PF24877">
    <property type="entry name" value="ILV_EDD_C"/>
    <property type="match status" value="1"/>
</dbReference>
<keyword evidence="7 9" id="KW-0456">Lyase</keyword>
<dbReference type="OrthoDB" id="9807077at2"/>